<evidence type="ECO:0000313" key="6">
    <source>
        <dbReference type="EMBL" id="KAK5079743.1"/>
    </source>
</evidence>
<dbReference type="Gene3D" id="3.30.540.10">
    <property type="entry name" value="Fructose-1,6-Bisphosphatase, subunit A, domain 1"/>
    <property type="match status" value="1"/>
</dbReference>
<keyword evidence="3" id="KW-0479">Metal-binding</keyword>
<evidence type="ECO:0000313" key="7">
    <source>
        <dbReference type="Proteomes" id="UP001357485"/>
    </source>
</evidence>
<keyword evidence="4 6" id="KW-0378">Hydrolase</keyword>
<evidence type="ECO:0000256" key="2">
    <source>
        <dbReference type="ARBA" id="ARBA00009759"/>
    </source>
</evidence>
<organism evidence="6 7">
    <name type="scientific">Cryomyces antarcticus</name>
    <dbReference type="NCBI Taxonomy" id="329879"/>
    <lineage>
        <taxon>Eukaryota</taxon>
        <taxon>Fungi</taxon>
        <taxon>Dikarya</taxon>
        <taxon>Ascomycota</taxon>
        <taxon>Pezizomycotina</taxon>
        <taxon>Dothideomycetes</taxon>
        <taxon>Dothideomycetes incertae sedis</taxon>
        <taxon>Cryomyces</taxon>
    </lineage>
</organism>
<evidence type="ECO:0000256" key="4">
    <source>
        <dbReference type="ARBA" id="ARBA00022801"/>
    </source>
</evidence>
<evidence type="ECO:0000256" key="3">
    <source>
        <dbReference type="ARBA" id="ARBA00022723"/>
    </source>
</evidence>
<accession>A0ABR0JYB8</accession>
<comment type="similarity">
    <text evidence="2">Belongs to the inositol monophosphatase superfamily.</text>
</comment>
<evidence type="ECO:0000256" key="5">
    <source>
        <dbReference type="ARBA" id="ARBA00022842"/>
    </source>
</evidence>
<protein>
    <submittedName>
        <fullName evidence="6">3'(2'),5'-bisphosphate nucleotidase</fullName>
        <ecNumber evidence="6">3.1.3.7</ecNumber>
    </submittedName>
</protein>
<keyword evidence="5" id="KW-0460">Magnesium</keyword>
<dbReference type="EMBL" id="JAVRRA010026683">
    <property type="protein sequence ID" value="KAK5079743.1"/>
    <property type="molecule type" value="Genomic_DNA"/>
</dbReference>
<gene>
    <name evidence="6" type="primary">MET22_2</name>
    <name evidence="6" type="ORF">LTR16_008574</name>
</gene>
<evidence type="ECO:0000256" key="1">
    <source>
        <dbReference type="ARBA" id="ARBA00001946"/>
    </source>
</evidence>
<dbReference type="InterPro" id="IPR051090">
    <property type="entry name" value="Inositol_monoP_superfamily"/>
</dbReference>
<sequence length="65" mass="7214">MSYAKELRVAELAVQRATLLTKRVFHEKAKGTLSKDDASPVTIGDFGAQALIIQAIRKKFPQDEI</sequence>
<keyword evidence="7" id="KW-1185">Reference proteome</keyword>
<dbReference type="EC" id="3.1.3.7" evidence="6"/>
<dbReference type="Proteomes" id="UP001357485">
    <property type="component" value="Unassembled WGS sequence"/>
</dbReference>
<dbReference type="GO" id="GO:0008441">
    <property type="term" value="F:3'(2'),5'-bisphosphate nucleotidase activity"/>
    <property type="evidence" value="ECO:0007669"/>
    <property type="project" value="UniProtKB-EC"/>
</dbReference>
<dbReference type="PANTHER" id="PTHR43200:SF6">
    <property type="entry name" value="3'(2'),5'-BISPHOSPHATE NUCLEOTIDASE"/>
    <property type="match status" value="1"/>
</dbReference>
<dbReference type="PANTHER" id="PTHR43200">
    <property type="entry name" value="PHOSPHATASE"/>
    <property type="match status" value="1"/>
</dbReference>
<comment type="caution">
    <text evidence="6">The sequence shown here is derived from an EMBL/GenBank/DDBJ whole genome shotgun (WGS) entry which is preliminary data.</text>
</comment>
<reference evidence="6 7" key="1">
    <citation type="submission" date="2023-08" db="EMBL/GenBank/DDBJ databases">
        <title>Black Yeasts Isolated from many extreme environments.</title>
        <authorList>
            <person name="Coleine C."/>
            <person name="Stajich J.E."/>
            <person name="Selbmann L."/>
        </authorList>
    </citation>
    <scope>NUCLEOTIDE SEQUENCE [LARGE SCALE GENOMIC DNA]</scope>
    <source>
        <strain evidence="6 7">CCFEE 536</strain>
    </source>
</reference>
<feature type="non-terminal residue" evidence="6">
    <location>
        <position position="65"/>
    </location>
</feature>
<dbReference type="SUPFAM" id="SSF56655">
    <property type="entry name" value="Carbohydrate phosphatase"/>
    <property type="match status" value="1"/>
</dbReference>
<proteinExistence type="inferred from homology"/>
<comment type="cofactor">
    <cofactor evidence="1">
        <name>Mg(2+)</name>
        <dbReference type="ChEBI" id="CHEBI:18420"/>
    </cofactor>
</comment>
<name>A0ABR0JYB8_9PEZI</name>